<name>A0ABR4BS00_9HELO</name>
<feature type="compositionally biased region" description="Basic and acidic residues" evidence="1">
    <location>
        <begin position="42"/>
        <end position="70"/>
    </location>
</feature>
<comment type="caution">
    <text evidence="2">The sequence shown here is derived from an EMBL/GenBank/DDBJ whole genome shotgun (WGS) entry which is preliminary data.</text>
</comment>
<evidence type="ECO:0000313" key="3">
    <source>
        <dbReference type="Proteomes" id="UP001595075"/>
    </source>
</evidence>
<evidence type="ECO:0000256" key="1">
    <source>
        <dbReference type="SAM" id="MobiDB-lite"/>
    </source>
</evidence>
<dbReference type="EMBL" id="JAZHXI010000024">
    <property type="protein sequence ID" value="KAL2060006.1"/>
    <property type="molecule type" value="Genomic_DNA"/>
</dbReference>
<feature type="region of interest" description="Disordered" evidence="1">
    <location>
        <begin position="1"/>
        <end position="92"/>
    </location>
</feature>
<reference evidence="2 3" key="1">
    <citation type="journal article" date="2024" name="Commun. Biol.">
        <title>Comparative genomic analysis of thermophilic fungi reveals convergent evolutionary adaptations and gene losses.</title>
        <authorList>
            <person name="Steindorff A.S."/>
            <person name="Aguilar-Pontes M.V."/>
            <person name="Robinson A.J."/>
            <person name="Andreopoulos B."/>
            <person name="LaButti K."/>
            <person name="Kuo A."/>
            <person name="Mondo S."/>
            <person name="Riley R."/>
            <person name="Otillar R."/>
            <person name="Haridas S."/>
            <person name="Lipzen A."/>
            <person name="Grimwood J."/>
            <person name="Schmutz J."/>
            <person name="Clum A."/>
            <person name="Reid I.D."/>
            <person name="Moisan M.C."/>
            <person name="Butler G."/>
            <person name="Nguyen T.T.M."/>
            <person name="Dewar K."/>
            <person name="Conant G."/>
            <person name="Drula E."/>
            <person name="Henrissat B."/>
            <person name="Hansel C."/>
            <person name="Singer S."/>
            <person name="Hutchinson M.I."/>
            <person name="de Vries R.P."/>
            <person name="Natvig D.O."/>
            <person name="Powell A.J."/>
            <person name="Tsang A."/>
            <person name="Grigoriev I.V."/>
        </authorList>
    </citation>
    <scope>NUCLEOTIDE SEQUENCE [LARGE SCALE GENOMIC DNA]</scope>
    <source>
        <strain evidence="2 3">CBS 494.80</strain>
    </source>
</reference>
<dbReference type="Proteomes" id="UP001595075">
    <property type="component" value="Unassembled WGS sequence"/>
</dbReference>
<accession>A0ABR4BS00</accession>
<gene>
    <name evidence="2" type="ORF">VTL71DRAFT_9828</name>
</gene>
<feature type="compositionally biased region" description="Low complexity" evidence="1">
    <location>
        <begin position="1"/>
        <end position="30"/>
    </location>
</feature>
<sequence>MSTASAQASNQTQFTTAQAAQQAPTQMNQARNKSFESEVPTDLDKEPKPTKEATPKTESGKVKGWLKEAKQWTMFGDSEPGRSKQEQGAFYR</sequence>
<proteinExistence type="predicted"/>
<evidence type="ECO:0000313" key="2">
    <source>
        <dbReference type="EMBL" id="KAL2060006.1"/>
    </source>
</evidence>
<organism evidence="2 3">
    <name type="scientific">Oculimacula yallundae</name>
    <dbReference type="NCBI Taxonomy" id="86028"/>
    <lineage>
        <taxon>Eukaryota</taxon>
        <taxon>Fungi</taxon>
        <taxon>Dikarya</taxon>
        <taxon>Ascomycota</taxon>
        <taxon>Pezizomycotina</taxon>
        <taxon>Leotiomycetes</taxon>
        <taxon>Helotiales</taxon>
        <taxon>Ploettnerulaceae</taxon>
        <taxon>Oculimacula</taxon>
    </lineage>
</organism>
<keyword evidence="3" id="KW-1185">Reference proteome</keyword>
<protein>
    <submittedName>
        <fullName evidence="2">Uncharacterized protein</fullName>
    </submittedName>
</protein>